<evidence type="ECO:0000313" key="6">
    <source>
        <dbReference type="EMBL" id="MCT7358558.1"/>
    </source>
</evidence>
<keyword evidence="4" id="KW-0862">Zinc</keyword>
<dbReference type="Gene3D" id="3.20.20.140">
    <property type="entry name" value="Metal-dependent hydrolases"/>
    <property type="match status" value="1"/>
</dbReference>
<dbReference type="InterPro" id="IPR006680">
    <property type="entry name" value="Amidohydro-rel"/>
</dbReference>
<organism evidence="6 7">
    <name type="scientific">Thalassolituus pacificus</name>
    <dbReference type="NCBI Taxonomy" id="2975440"/>
    <lineage>
        <taxon>Bacteria</taxon>
        <taxon>Pseudomonadati</taxon>
        <taxon>Pseudomonadota</taxon>
        <taxon>Gammaproteobacteria</taxon>
        <taxon>Oceanospirillales</taxon>
        <taxon>Oceanospirillaceae</taxon>
        <taxon>Thalassolituus</taxon>
    </lineage>
</organism>
<dbReference type="Pfam" id="PF01979">
    <property type="entry name" value="Amidohydro_1"/>
    <property type="match status" value="1"/>
</dbReference>
<dbReference type="GO" id="GO:0016814">
    <property type="term" value="F:hydrolase activity, acting on carbon-nitrogen (but not peptide) bonds, in cyclic amidines"/>
    <property type="evidence" value="ECO:0007669"/>
    <property type="project" value="UniProtKB-ARBA"/>
</dbReference>
<dbReference type="InterPro" id="IPR011059">
    <property type="entry name" value="Metal-dep_hydrolase_composite"/>
</dbReference>
<evidence type="ECO:0000256" key="4">
    <source>
        <dbReference type="ARBA" id="ARBA00022833"/>
    </source>
</evidence>
<evidence type="ECO:0000259" key="5">
    <source>
        <dbReference type="Pfam" id="PF01979"/>
    </source>
</evidence>
<dbReference type="SUPFAM" id="SSF51556">
    <property type="entry name" value="Metallo-dependent hydrolases"/>
    <property type="match status" value="1"/>
</dbReference>
<name>A0A9X2WDT3_9GAMM</name>
<reference evidence="6" key="2">
    <citation type="submission" date="2022-08" db="EMBL/GenBank/DDBJ databases">
        <authorList>
            <person name="Dong C."/>
        </authorList>
    </citation>
    <scope>NUCLEOTIDE SEQUENCE</scope>
    <source>
        <strain evidence="6">59MF3M-4</strain>
    </source>
</reference>
<proteinExistence type="inferred from homology"/>
<keyword evidence="2" id="KW-0479">Metal-binding</keyword>
<keyword evidence="7" id="KW-1185">Reference proteome</keyword>
<feature type="domain" description="Amidohydrolase-related" evidence="5">
    <location>
        <begin position="66"/>
        <end position="415"/>
    </location>
</feature>
<accession>A0A9X2WDT3</accession>
<comment type="caution">
    <text evidence="6">The sequence shown here is derived from an EMBL/GenBank/DDBJ whole genome shotgun (WGS) entry which is preliminary data.</text>
</comment>
<dbReference type="PANTHER" id="PTHR43794">
    <property type="entry name" value="AMINOHYDROLASE SSNA-RELATED"/>
    <property type="match status" value="1"/>
</dbReference>
<reference evidence="6" key="1">
    <citation type="journal article" date="2022" name="Front. Microbiol.">
        <title>Genome-based taxonomic rearrangement of Oceanobacter-related bacteria including the description of Thalassolituus hydrocarbonoclasticus sp. nov. and Thalassolituus pacificus sp. nov. and emended description of the genus Thalassolituus.</title>
        <authorList>
            <person name="Dong C."/>
            <person name="Wei L."/>
            <person name="Wang J."/>
            <person name="Lai Q."/>
            <person name="Huang Z."/>
            <person name="Shao Z."/>
        </authorList>
    </citation>
    <scope>NUCLEOTIDE SEQUENCE</scope>
    <source>
        <strain evidence="6">59MF3M-4</strain>
    </source>
</reference>
<dbReference type="EMBL" id="JAOANI010000014">
    <property type="protein sequence ID" value="MCT7358558.1"/>
    <property type="molecule type" value="Genomic_DNA"/>
</dbReference>
<dbReference type="Gene3D" id="2.30.40.10">
    <property type="entry name" value="Urease, subunit C, domain 1"/>
    <property type="match status" value="1"/>
</dbReference>
<comment type="similarity">
    <text evidence="1">Belongs to the metallo-dependent hydrolases superfamily. ATZ/TRZ family.</text>
</comment>
<dbReference type="PANTHER" id="PTHR43794:SF11">
    <property type="entry name" value="AMIDOHYDROLASE-RELATED DOMAIN-CONTAINING PROTEIN"/>
    <property type="match status" value="1"/>
</dbReference>
<dbReference type="CDD" id="cd01298">
    <property type="entry name" value="ATZ_TRZ_like"/>
    <property type="match status" value="1"/>
</dbReference>
<dbReference type="AlphaFoldDB" id="A0A9X2WDT3"/>
<dbReference type="FunFam" id="3.20.20.140:FF:000014">
    <property type="entry name" value="5-methylthioadenosine/S-adenosylhomocysteine deaminase"/>
    <property type="match status" value="1"/>
</dbReference>
<evidence type="ECO:0000256" key="3">
    <source>
        <dbReference type="ARBA" id="ARBA00022801"/>
    </source>
</evidence>
<dbReference type="RefSeq" id="WP_260975462.1">
    <property type="nucleotide sequence ID" value="NZ_JAOANI010000014.1"/>
</dbReference>
<evidence type="ECO:0000256" key="2">
    <source>
        <dbReference type="ARBA" id="ARBA00022723"/>
    </source>
</evidence>
<dbReference type="NCBIfam" id="NF006549">
    <property type="entry name" value="PRK09045.1"/>
    <property type="match status" value="1"/>
</dbReference>
<sequence length="444" mass="48149">MQADLRINARWVIPMSGDQTDNQTGNHANLLHHQAVFIKDGRILAVQDQAAVSHEATETINLPDHVLLPGYVNAHGHAAMSLFRGMADDLALMTWLQEHIWPAEGCWVDDAFVRDGTRLAIAEMLKCGTTTYADMYFYPGSGVESALEAGIRNVSFTPVLDFPTNFAQNADEYISKALAVRDHYKHHPLLTLGLGPHAPYTVSNGPLQEITTLADQLDMPIQIHLHETAFEVAQSIELFGCRPTQRLAELGFMTERVSCVHMTQINEQDLSILQHSGASVVHCPESNLKLASGFCPSAQLLNSQINVALGTDGAASNNDLNIQGEMKTAAMLAKAVASDAAAVPAAQALYMATMGGAKALGLDDQTGSLTPGKWADLQAVDLSQLAQQPLYDPISQLVYTDSSRATSHVWVAGKLLLNKGVLTTLDEEQIQHNARQWAARISKS</sequence>
<dbReference type="GO" id="GO:0046872">
    <property type="term" value="F:metal ion binding"/>
    <property type="evidence" value="ECO:0007669"/>
    <property type="project" value="UniProtKB-KW"/>
</dbReference>
<evidence type="ECO:0000313" key="7">
    <source>
        <dbReference type="Proteomes" id="UP001147830"/>
    </source>
</evidence>
<dbReference type="InterPro" id="IPR032466">
    <property type="entry name" value="Metal_Hydrolase"/>
</dbReference>
<gene>
    <name evidence="6" type="ORF">NYR02_05935</name>
</gene>
<protein>
    <submittedName>
        <fullName evidence="6">TRZ/ATZ family hydrolase</fullName>
    </submittedName>
</protein>
<dbReference type="SUPFAM" id="SSF51338">
    <property type="entry name" value="Composite domain of metallo-dependent hydrolases"/>
    <property type="match status" value="1"/>
</dbReference>
<keyword evidence="3 6" id="KW-0378">Hydrolase</keyword>
<dbReference type="Proteomes" id="UP001147830">
    <property type="component" value="Unassembled WGS sequence"/>
</dbReference>
<evidence type="ECO:0000256" key="1">
    <source>
        <dbReference type="ARBA" id="ARBA00006745"/>
    </source>
</evidence>
<dbReference type="GO" id="GO:0019239">
    <property type="term" value="F:deaminase activity"/>
    <property type="evidence" value="ECO:0007669"/>
    <property type="project" value="UniProtKB-ARBA"/>
</dbReference>
<dbReference type="InterPro" id="IPR050287">
    <property type="entry name" value="MTA/SAH_deaminase"/>
</dbReference>